<dbReference type="AlphaFoldDB" id="A0A418DK31"/>
<keyword evidence="1 3" id="KW-0547">Nucleotide-binding</keyword>
<gene>
    <name evidence="6" type="ORF">DYB35_000752</name>
</gene>
<dbReference type="InterPro" id="IPR005225">
    <property type="entry name" value="Small_GTP-bd"/>
</dbReference>
<dbReference type="InterPro" id="IPR024156">
    <property type="entry name" value="Small_GTPase_ARF"/>
</dbReference>
<dbReference type="GO" id="GO:0003924">
    <property type="term" value="F:GTPase activity"/>
    <property type="evidence" value="ECO:0007669"/>
    <property type="project" value="InterPro"/>
</dbReference>
<evidence type="ECO:0000256" key="2">
    <source>
        <dbReference type="ARBA" id="ARBA00023134"/>
    </source>
</evidence>
<evidence type="ECO:0000256" key="4">
    <source>
        <dbReference type="PIRSR" id="PIRSR606689-2"/>
    </source>
</evidence>
<evidence type="ECO:0000256" key="1">
    <source>
        <dbReference type="ARBA" id="ARBA00022741"/>
    </source>
</evidence>
<dbReference type="Proteomes" id="UP000285712">
    <property type="component" value="Unassembled WGS sequence"/>
</dbReference>
<dbReference type="GO" id="GO:0005525">
    <property type="term" value="F:GTP binding"/>
    <property type="evidence" value="ECO:0007669"/>
    <property type="project" value="UniProtKB-KW"/>
</dbReference>
<reference evidence="6 7" key="1">
    <citation type="submission" date="2018-08" db="EMBL/GenBank/DDBJ databases">
        <title>Aphanomyces genome sequencing and annotation.</title>
        <authorList>
            <person name="Minardi D."/>
            <person name="Oidtmann B."/>
            <person name="Van Der Giezen M."/>
            <person name="Studholme D.J."/>
        </authorList>
    </citation>
    <scope>NUCLEOTIDE SEQUENCE [LARGE SCALE GENOMIC DNA]</scope>
    <source>
        <strain evidence="6 7">Sv</strain>
    </source>
</reference>
<name>A0A418DK31_APHAT</name>
<feature type="binding site" evidence="3">
    <location>
        <position position="191"/>
    </location>
    <ligand>
        <name>GTP</name>
        <dbReference type="ChEBI" id="CHEBI:37565"/>
    </ligand>
</feature>
<dbReference type="PANTHER" id="PTHR11711">
    <property type="entry name" value="ADP RIBOSYLATION FACTOR-RELATED"/>
    <property type="match status" value="1"/>
</dbReference>
<comment type="similarity">
    <text evidence="5">Belongs to the small GTPase superfamily. Arf family.</text>
</comment>
<evidence type="ECO:0000313" key="6">
    <source>
        <dbReference type="EMBL" id="RHY95713.1"/>
    </source>
</evidence>
<keyword evidence="4" id="KW-0479">Metal-binding</keyword>
<keyword evidence="2 3" id="KW-0342">GTP-binding</keyword>
<dbReference type="VEuPathDB" id="FungiDB:H257_11703"/>
<dbReference type="GO" id="GO:0046872">
    <property type="term" value="F:metal ion binding"/>
    <property type="evidence" value="ECO:0007669"/>
    <property type="project" value="UniProtKB-KW"/>
</dbReference>
<dbReference type="InterPro" id="IPR006689">
    <property type="entry name" value="Small_GTPase_ARF/SAR"/>
</dbReference>
<organism evidence="6 7">
    <name type="scientific">Aphanomyces astaci</name>
    <name type="common">Crayfish plague agent</name>
    <dbReference type="NCBI Taxonomy" id="112090"/>
    <lineage>
        <taxon>Eukaryota</taxon>
        <taxon>Sar</taxon>
        <taxon>Stramenopiles</taxon>
        <taxon>Oomycota</taxon>
        <taxon>Saprolegniomycetes</taxon>
        <taxon>Saprolegniales</taxon>
        <taxon>Verrucalvaceae</taxon>
        <taxon>Aphanomyces</taxon>
    </lineage>
</organism>
<dbReference type="InterPro" id="IPR027417">
    <property type="entry name" value="P-loop_NTPase"/>
</dbReference>
<keyword evidence="4" id="KW-0460">Magnesium</keyword>
<accession>A0A418DK31</accession>
<evidence type="ECO:0000256" key="3">
    <source>
        <dbReference type="PIRSR" id="PIRSR606689-1"/>
    </source>
</evidence>
<feature type="binding site" evidence="4">
    <location>
        <position position="152"/>
    </location>
    <ligand>
        <name>Mg(2+)</name>
        <dbReference type="ChEBI" id="CHEBI:18420"/>
    </ligand>
</feature>
<evidence type="ECO:0000313" key="7">
    <source>
        <dbReference type="Proteomes" id="UP000285712"/>
    </source>
</evidence>
<comment type="caution">
    <text evidence="6">The sequence shown here is derived from an EMBL/GenBank/DDBJ whole genome shotgun (WGS) entry which is preliminary data.</text>
</comment>
<protein>
    <submittedName>
        <fullName evidence="6">Uncharacterized protein</fullName>
    </submittedName>
</protein>
<feature type="binding site" evidence="4">
    <location>
        <position position="169"/>
    </location>
    <ligand>
        <name>Mg(2+)</name>
        <dbReference type="ChEBI" id="CHEBI:18420"/>
    </ligand>
</feature>
<sequence>MMIMLNSLVGMLYTKKCRMIILGLDNAGESAILLNNLALHNQPLPTESPSHLWLQHVNVPPTIAFNSMPGISEDKTHIARHLLEYHCQLVDAVIFVVDSIDNQRIFEARDEFHQVLAQATTSRCFKNVFDRLSGKAKARKIYMVGLANAGKTSTLYKFKFHEATATVPTIGFNVETFKYNKILFTAWDFSGREQLRALWRYYFDNTTAV</sequence>
<proteinExistence type="inferred from homology"/>
<dbReference type="PRINTS" id="PR00328">
    <property type="entry name" value="SAR1GTPBP"/>
</dbReference>
<dbReference type="Pfam" id="PF00025">
    <property type="entry name" value="Arf"/>
    <property type="match status" value="2"/>
</dbReference>
<dbReference type="EMBL" id="QUTG01002566">
    <property type="protein sequence ID" value="RHY95713.1"/>
    <property type="molecule type" value="Genomic_DNA"/>
</dbReference>
<feature type="binding site" evidence="3">
    <location>
        <begin position="145"/>
        <end position="152"/>
    </location>
    <ligand>
        <name>GTP</name>
        <dbReference type="ChEBI" id="CHEBI:37565"/>
    </ligand>
</feature>
<evidence type="ECO:0000256" key="5">
    <source>
        <dbReference type="RuleBase" id="RU003925"/>
    </source>
</evidence>
<dbReference type="NCBIfam" id="TIGR00231">
    <property type="entry name" value="small_GTP"/>
    <property type="match status" value="1"/>
</dbReference>
<dbReference type="Gene3D" id="3.40.50.300">
    <property type="entry name" value="P-loop containing nucleotide triphosphate hydrolases"/>
    <property type="match status" value="2"/>
</dbReference>
<dbReference type="SUPFAM" id="SSF52540">
    <property type="entry name" value="P-loop containing nucleoside triphosphate hydrolases"/>
    <property type="match status" value="2"/>
</dbReference>